<organism evidence="1 2">
    <name type="scientific">Mycolicibacterium diernhoferi</name>
    <dbReference type="NCBI Taxonomy" id="1801"/>
    <lineage>
        <taxon>Bacteria</taxon>
        <taxon>Bacillati</taxon>
        <taxon>Actinomycetota</taxon>
        <taxon>Actinomycetes</taxon>
        <taxon>Mycobacteriales</taxon>
        <taxon>Mycobacteriaceae</taxon>
        <taxon>Mycolicibacterium</taxon>
    </lineage>
</organism>
<evidence type="ECO:0000313" key="1">
    <source>
        <dbReference type="EMBL" id="OPE55584.1"/>
    </source>
</evidence>
<comment type="caution">
    <text evidence="1">The sequence shown here is derived from an EMBL/GenBank/DDBJ whole genome shotgun (WGS) entry which is preliminary data.</text>
</comment>
<dbReference type="STRING" id="1801.BRW64_12080"/>
<dbReference type="AlphaFoldDB" id="A0A1Q4HF15"/>
<accession>A0A1Q4HF15</accession>
<dbReference type="Proteomes" id="UP000191039">
    <property type="component" value="Unassembled WGS sequence"/>
</dbReference>
<reference evidence="1 2" key="1">
    <citation type="submission" date="2016-09" db="EMBL/GenBank/DDBJ databases">
        <title>genome sequences of unsequenced Mycobacteria.</title>
        <authorList>
            <person name="Greninger A.L."/>
            <person name="Jerome K.R."/>
            <person name="Mcnair B."/>
            <person name="Wallis C."/>
            <person name="Fang F."/>
        </authorList>
    </citation>
    <scope>NUCLEOTIDE SEQUENCE [LARGE SCALE GENOMIC DNA]</scope>
    <source>
        <strain evidence="1 2">BM1</strain>
    </source>
</reference>
<gene>
    <name evidence="1" type="ORF">BV510_04410</name>
</gene>
<dbReference type="EMBL" id="MIJD01000026">
    <property type="protein sequence ID" value="OPE55584.1"/>
    <property type="molecule type" value="Genomic_DNA"/>
</dbReference>
<protein>
    <recommendedName>
        <fullName evidence="3">Alpha/beta hydrolase</fullName>
    </recommendedName>
</protein>
<evidence type="ECO:0008006" key="3">
    <source>
        <dbReference type="Google" id="ProtNLM"/>
    </source>
</evidence>
<name>A0A1Q4HF15_9MYCO</name>
<sequence length="65" mass="7455">MRSAGSMRRLRCRRCPPRFCRADKPWRTDLLPADATRGEQVTETHSGHDVYLYNPAVVVVAIRDV</sequence>
<proteinExistence type="predicted"/>
<evidence type="ECO:0000313" key="2">
    <source>
        <dbReference type="Proteomes" id="UP000191039"/>
    </source>
</evidence>